<dbReference type="AlphaFoldDB" id="A0AAU9IQU6"/>
<evidence type="ECO:0000313" key="3">
    <source>
        <dbReference type="EMBL" id="CAG9316413.1"/>
    </source>
</evidence>
<reference evidence="3" key="1">
    <citation type="submission" date="2021-09" db="EMBL/GenBank/DDBJ databases">
        <authorList>
            <consortium name="AG Swart"/>
            <person name="Singh M."/>
            <person name="Singh A."/>
            <person name="Seah K."/>
            <person name="Emmerich C."/>
        </authorList>
    </citation>
    <scope>NUCLEOTIDE SEQUENCE</scope>
    <source>
        <strain evidence="3">ATCC30299</strain>
    </source>
</reference>
<name>A0AAU9IQU6_9CILI</name>
<feature type="compositionally biased region" description="Low complexity" evidence="2">
    <location>
        <begin position="514"/>
        <end position="529"/>
    </location>
</feature>
<sequence>MEELKENITEYFISFILSKVPEESDFTKDQRKQFARKIIHEKPSQKIILDALLKMYPIVTNHIIQEKRKQTAENSPDSSNYKPDSVFITKGMPPTQYESFINNYTQIQHQVKNLAEMLDKDAQINSIISDKEIKEKIDATVVKRFQSEKLVGLLTEMGGYEPEFFLDIRDISHDTWNKHVEVERLLKEEMMIYERKYNQMDSKYFYKLMWMKERAGLKIQKLEKYIENTWTKNREEVDRIKMTLQDEYSIQYENYIKEEALLANAEKEEPITDFPSALKKIKQLLAARKILEKKLVQADKIIKGLDNKIRIVMEKNRDLNEKFTGMRFNNEKLIESFLWLVDKSRLLDLHREKSRELVATAKFEKLASKLTKGKFPESTTQEIILKKFYDIKESLTIVSLTTTDAMTKQRVGKLLGELNVDEILQDSEKKSYDAAMAQLQLIQAANEKKNKKITKKNTMKKNVENKTPRIDAKESKTDIKESKSDLKQPLKLDSPSSKSDIKPLKTPKSTTSVASEMKNSKSNKSSPKISAKKIETEEEGSEKSLDRDEDSLSLEYSSLDLKNVLENIDEEAKNESLDFDYAQILSQIENYNRNETPEQEEIKEEIKEVVNEVIVPEVINEKPIENQDYAQAKKNYKASFHGMSHRSSQRDSEVNTDPIGSEFSIDQIPQETLQTQISDNKNFTPRELDNKPSEFTNILNFTDGQNCSEGAMDDPSCSSCSEESETEDYTSTAPASIDTRSRMLESSSQLLVPQQPPRLKTPDEVRSFKDMLFSLLLNNAKLGQKYTYSIPLRELLLLEIDNGVKVQTLIVRLLKSYFEKRETSFTQTDVESQLNDFSNAYSKIIKSLLKKSKPEKVKTQRNEDSADFDKEFCVESLKKYKSINKEEGFDEEYYKWVKEATSKTTDAAKNYEIEYQIEAQKQGLKTIDNESGKKLWEGVIKRRLENGENDEISIYLRGLLGTDMYEPQKNAVIGMFESKSIYELANTIQKFPLRTIKHKHHLVMNRWKTFMHAWLRNHAARLGWNMDIGPDNLLDIWYSMAINVKYVYIGKKDSSKKFLEPLNNKVNADTQHPGFDFSTKWAVHSLSPIPKLQNRLVATQKSRIKVLSKTPQPDSKMNRIVKRKFAPFQPGVDMSQLTLSHDRTPGDLDTSKLKQKIFIRNRIKLPYL</sequence>
<protein>
    <submittedName>
        <fullName evidence="3">Uncharacterized protein</fullName>
    </submittedName>
</protein>
<dbReference type="Proteomes" id="UP001162131">
    <property type="component" value="Unassembled WGS sequence"/>
</dbReference>
<evidence type="ECO:0000256" key="1">
    <source>
        <dbReference type="SAM" id="Coils"/>
    </source>
</evidence>
<accession>A0AAU9IQU6</accession>
<keyword evidence="1" id="KW-0175">Coiled coil</keyword>
<feature type="coiled-coil region" evidence="1">
    <location>
        <begin position="281"/>
        <end position="322"/>
    </location>
</feature>
<evidence type="ECO:0000256" key="2">
    <source>
        <dbReference type="SAM" id="MobiDB-lite"/>
    </source>
</evidence>
<dbReference type="EMBL" id="CAJZBQ010000015">
    <property type="protein sequence ID" value="CAG9316413.1"/>
    <property type="molecule type" value="Genomic_DNA"/>
</dbReference>
<feature type="region of interest" description="Disordered" evidence="2">
    <location>
        <begin position="706"/>
        <end position="736"/>
    </location>
</feature>
<feature type="region of interest" description="Disordered" evidence="2">
    <location>
        <begin position="450"/>
        <end position="551"/>
    </location>
</feature>
<feature type="compositionally biased region" description="Basic and acidic residues" evidence="2">
    <location>
        <begin position="461"/>
        <end position="490"/>
    </location>
</feature>
<comment type="caution">
    <text evidence="3">The sequence shown here is derived from an EMBL/GenBank/DDBJ whole genome shotgun (WGS) entry which is preliminary data.</text>
</comment>
<feature type="compositionally biased region" description="Basic residues" evidence="2">
    <location>
        <begin position="450"/>
        <end position="459"/>
    </location>
</feature>
<evidence type="ECO:0000313" key="4">
    <source>
        <dbReference type="Proteomes" id="UP001162131"/>
    </source>
</evidence>
<organism evidence="3 4">
    <name type="scientific">Blepharisma stoltei</name>
    <dbReference type="NCBI Taxonomy" id="1481888"/>
    <lineage>
        <taxon>Eukaryota</taxon>
        <taxon>Sar</taxon>
        <taxon>Alveolata</taxon>
        <taxon>Ciliophora</taxon>
        <taxon>Postciliodesmatophora</taxon>
        <taxon>Heterotrichea</taxon>
        <taxon>Heterotrichida</taxon>
        <taxon>Blepharismidae</taxon>
        <taxon>Blepharisma</taxon>
    </lineage>
</organism>
<keyword evidence="4" id="KW-1185">Reference proteome</keyword>
<gene>
    <name evidence="3" type="ORF">BSTOLATCC_MIC15843</name>
</gene>
<proteinExistence type="predicted"/>